<dbReference type="AlphaFoldDB" id="A0A5C1AKC4"/>
<evidence type="ECO:0000313" key="1">
    <source>
        <dbReference type="EMBL" id="QEL17604.1"/>
    </source>
</evidence>
<keyword evidence="2" id="KW-1185">Reference proteome</keyword>
<organism evidence="1 2">
    <name type="scientific">Limnoglobus roseus</name>
    <dbReference type="NCBI Taxonomy" id="2598579"/>
    <lineage>
        <taxon>Bacteria</taxon>
        <taxon>Pseudomonadati</taxon>
        <taxon>Planctomycetota</taxon>
        <taxon>Planctomycetia</taxon>
        <taxon>Gemmatales</taxon>
        <taxon>Gemmataceae</taxon>
        <taxon>Limnoglobus</taxon>
    </lineage>
</organism>
<accession>A0A5C1AKC4</accession>
<sequence length="80" mass="9056">MLLPALSAISRATVGAASVPSYTINDWDTASDEWLDKTEVKALYNECLSYGMVERNDRSTWRWSHQIVARYLATRTEGSE</sequence>
<evidence type="ECO:0000313" key="2">
    <source>
        <dbReference type="Proteomes" id="UP000324974"/>
    </source>
</evidence>
<name>A0A5C1AKC4_9BACT</name>
<protein>
    <submittedName>
        <fullName evidence="1">Uncharacterized protein</fullName>
    </submittedName>
</protein>
<dbReference type="EMBL" id="CP042425">
    <property type="protein sequence ID" value="QEL17604.1"/>
    <property type="molecule type" value="Genomic_DNA"/>
</dbReference>
<gene>
    <name evidence="1" type="ORF">PX52LOC_04600</name>
</gene>
<dbReference type="KEGG" id="lrs:PX52LOC_04600"/>
<reference evidence="2" key="1">
    <citation type="submission" date="2019-08" db="EMBL/GenBank/DDBJ databases">
        <title>Limnoglobus roseus gen. nov., sp. nov., a novel freshwater planctomycete with a giant genome from the family Gemmataceae.</title>
        <authorList>
            <person name="Kulichevskaya I.S."/>
            <person name="Naumoff D.G."/>
            <person name="Miroshnikov K."/>
            <person name="Ivanova A."/>
            <person name="Philippov D.A."/>
            <person name="Hakobyan A."/>
            <person name="Rijpstra I.C."/>
            <person name="Sinninghe Damste J.S."/>
            <person name="Liesack W."/>
            <person name="Dedysh S.N."/>
        </authorList>
    </citation>
    <scope>NUCLEOTIDE SEQUENCE [LARGE SCALE GENOMIC DNA]</scope>
    <source>
        <strain evidence="2">PX52</strain>
    </source>
</reference>
<proteinExistence type="predicted"/>
<dbReference type="Proteomes" id="UP000324974">
    <property type="component" value="Chromosome"/>
</dbReference>